<dbReference type="GO" id="GO:0009425">
    <property type="term" value="C:bacterial-type flagellum basal body"/>
    <property type="evidence" value="ECO:0007669"/>
    <property type="project" value="InterPro"/>
</dbReference>
<dbReference type="InterPro" id="IPR001172">
    <property type="entry name" value="FliN_T3SS_HrcQb"/>
</dbReference>
<dbReference type="GO" id="GO:0003774">
    <property type="term" value="F:cytoskeletal motor activity"/>
    <property type="evidence" value="ECO:0007669"/>
    <property type="project" value="InterPro"/>
</dbReference>
<protein>
    <submittedName>
        <fullName evidence="3">Flagellar motor switch/type III secretory pathway protein FliN</fullName>
    </submittedName>
</protein>
<dbReference type="InterPro" id="IPR001543">
    <property type="entry name" value="FliN-like_C"/>
</dbReference>
<proteinExistence type="inferred from homology"/>
<dbReference type="InterPro" id="IPR036429">
    <property type="entry name" value="SpoA-like_sf"/>
</dbReference>
<name>A0A7X5V1Y5_9SPHN</name>
<keyword evidence="3" id="KW-0969">Cilium</keyword>
<feature type="domain" description="Flagellar motor switch protein FliN-like C-terminal" evidence="2">
    <location>
        <begin position="187"/>
        <end position="249"/>
    </location>
</feature>
<keyword evidence="3" id="KW-0282">Flagellum</keyword>
<evidence type="ECO:0000259" key="2">
    <source>
        <dbReference type="Pfam" id="PF01052"/>
    </source>
</evidence>
<evidence type="ECO:0000313" key="4">
    <source>
        <dbReference type="Proteomes" id="UP000564677"/>
    </source>
</evidence>
<comment type="caution">
    <text evidence="3">The sequence shown here is derived from an EMBL/GenBank/DDBJ whole genome shotgun (WGS) entry which is preliminary data.</text>
</comment>
<dbReference type="PRINTS" id="PR00956">
    <property type="entry name" value="FLGMOTORFLIN"/>
</dbReference>
<dbReference type="Pfam" id="PF01052">
    <property type="entry name" value="FliMN_C"/>
    <property type="match status" value="1"/>
</dbReference>
<comment type="similarity">
    <text evidence="1">Belongs to the FliN/MopA/SpaO family.</text>
</comment>
<accession>A0A7X5V1Y5</accession>
<dbReference type="EMBL" id="JAASQV010000003">
    <property type="protein sequence ID" value="NIJ66395.1"/>
    <property type="molecule type" value="Genomic_DNA"/>
</dbReference>
<evidence type="ECO:0000313" key="3">
    <source>
        <dbReference type="EMBL" id="NIJ66395.1"/>
    </source>
</evidence>
<dbReference type="Proteomes" id="UP000564677">
    <property type="component" value="Unassembled WGS sequence"/>
</dbReference>
<dbReference type="GO" id="GO:0071973">
    <property type="term" value="P:bacterial-type flagellum-dependent cell motility"/>
    <property type="evidence" value="ECO:0007669"/>
    <property type="project" value="InterPro"/>
</dbReference>
<dbReference type="RefSeq" id="WP_167300740.1">
    <property type="nucleotide sequence ID" value="NZ_JAASQV010000003.1"/>
</dbReference>
<organism evidence="3 4">
    <name type="scientific">Sphingomonas leidyi</name>
    <dbReference type="NCBI Taxonomy" id="68569"/>
    <lineage>
        <taxon>Bacteria</taxon>
        <taxon>Pseudomonadati</taxon>
        <taxon>Pseudomonadota</taxon>
        <taxon>Alphaproteobacteria</taxon>
        <taxon>Sphingomonadales</taxon>
        <taxon>Sphingomonadaceae</taxon>
        <taxon>Sphingomonas</taxon>
    </lineage>
</organism>
<dbReference type="SUPFAM" id="SSF101801">
    <property type="entry name" value="Surface presentation of antigens (SPOA)"/>
    <property type="match status" value="1"/>
</dbReference>
<reference evidence="3 4" key="1">
    <citation type="submission" date="2020-03" db="EMBL/GenBank/DDBJ databases">
        <title>Genomic Encyclopedia of Type Strains, Phase IV (KMG-IV): sequencing the most valuable type-strain genomes for metagenomic binning, comparative biology and taxonomic classification.</title>
        <authorList>
            <person name="Goeker M."/>
        </authorList>
    </citation>
    <scope>NUCLEOTIDE SEQUENCE [LARGE SCALE GENOMIC DNA]</scope>
    <source>
        <strain evidence="3 4">DSM 4733</strain>
    </source>
</reference>
<dbReference type="Gene3D" id="2.30.330.10">
    <property type="entry name" value="SpoA-like"/>
    <property type="match status" value="1"/>
</dbReference>
<keyword evidence="3" id="KW-0966">Cell projection</keyword>
<gene>
    <name evidence="3" type="ORF">FHR20_003368</name>
</gene>
<keyword evidence="4" id="KW-1185">Reference proteome</keyword>
<evidence type="ECO:0000256" key="1">
    <source>
        <dbReference type="ARBA" id="ARBA00009226"/>
    </source>
</evidence>
<sequence length="260" mass="26778">MTLPCRSWLPDGTLAPASVQNLLAGMVESWSGEWFAGEPMRVAGGLARIAAPRTELRKAVWHCCDEGVAIGLPPAGVMALGAMVLGVPAAAGQRNAHDLALLEALGKECLDGLKSRLVQCLALGKPVWHPSEAGRGEGAIHRLEAVTATRGLTLLIELSAPCFARFVREVLPEPAVGVPLGSGSAALAGIPVSLSALLGRSHITVADLAGLGCGDVLVLDRATDDILPLAVDGVPLARGRCAVVEGKRGPALEIIEAPTR</sequence>
<dbReference type="AlphaFoldDB" id="A0A7X5V1Y5"/>
<dbReference type="GO" id="GO:0006935">
    <property type="term" value="P:chemotaxis"/>
    <property type="evidence" value="ECO:0007669"/>
    <property type="project" value="InterPro"/>
</dbReference>